<feature type="region of interest" description="Disordered" evidence="1">
    <location>
        <begin position="68"/>
        <end position="173"/>
    </location>
</feature>
<reference evidence="2" key="1">
    <citation type="submission" date="2020-05" db="EMBL/GenBank/DDBJ databases">
        <title>Phylogenomic resolution of chytrid fungi.</title>
        <authorList>
            <person name="Stajich J.E."/>
            <person name="Amses K."/>
            <person name="Simmons R."/>
            <person name="Seto K."/>
            <person name="Myers J."/>
            <person name="Bonds A."/>
            <person name="Quandt C.A."/>
            <person name="Barry K."/>
            <person name="Liu P."/>
            <person name="Grigoriev I."/>
            <person name="Longcore J.E."/>
            <person name="James T.Y."/>
        </authorList>
    </citation>
    <scope>NUCLEOTIDE SEQUENCE</scope>
    <source>
        <strain evidence="2">JEL0513</strain>
    </source>
</reference>
<evidence type="ECO:0000313" key="2">
    <source>
        <dbReference type="EMBL" id="KAJ3099162.1"/>
    </source>
</evidence>
<keyword evidence="3" id="KW-1185">Reference proteome</keyword>
<organism evidence="2 3">
    <name type="scientific">Physocladia obscura</name>
    <dbReference type="NCBI Taxonomy" id="109957"/>
    <lineage>
        <taxon>Eukaryota</taxon>
        <taxon>Fungi</taxon>
        <taxon>Fungi incertae sedis</taxon>
        <taxon>Chytridiomycota</taxon>
        <taxon>Chytridiomycota incertae sedis</taxon>
        <taxon>Chytridiomycetes</taxon>
        <taxon>Chytridiales</taxon>
        <taxon>Chytriomycetaceae</taxon>
        <taxon>Physocladia</taxon>
    </lineage>
</organism>
<dbReference type="Proteomes" id="UP001211907">
    <property type="component" value="Unassembled WGS sequence"/>
</dbReference>
<evidence type="ECO:0000313" key="3">
    <source>
        <dbReference type="Proteomes" id="UP001211907"/>
    </source>
</evidence>
<sequence length="331" mass="37160">MPFIERATPFVRTVSFGQTQMRFEKKLRQMLAAEIRLPPHAALLAVLVALILNTKNKQFKRLQALKANAGVDSTPPPQDRSVLPPQRAQNVSDEIDTSQQPQNYHETRRQYPPNYSYAPNHQHSHYSHYQTTLPPHTSSPNLPPNQSHNKVGSNQPIASLKPPPLPSLPQYPPYQYPAEHYRVEPVSRENHLYYYPPYSGPASATVYSQSPTAYGNYYTNGQGNHLPPPEKGYPENSHAYRPAFFDGQMNHPVHGQINRQFGRGKLSDAETLLRNVNQYSNESGDDDNSNRCGNGSSDGIFLQQEQTLEAKRALSGLDELATVALSYASEI</sequence>
<feature type="compositionally biased region" description="Polar residues" evidence="1">
    <location>
        <begin position="87"/>
        <end position="104"/>
    </location>
</feature>
<accession>A0AAD5XCN7</accession>
<feature type="compositionally biased region" description="Polar residues" evidence="1">
    <location>
        <begin position="117"/>
        <end position="154"/>
    </location>
</feature>
<gene>
    <name evidence="2" type="ORF">HK100_004945</name>
</gene>
<protein>
    <submittedName>
        <fullName evidence="2">Uncharacterized protein</fullName>
    </submittedName>
</protein>
<name>A0AAD5XCN7_9FUNG</name>
<feature type="compositionally biased region" description="Pro residues" evidence="1">
    <location>
        <begin position="161"/>
        <end position="173"/>
    </location>
</feature>
<dbReference type="AlphaFoldDB" id="A0AAD5XCN7"/>
<comment type="caution">
    <text evidence="2">The sequence shown here is derived from an EMBL/GenBank/DDBJ whole genome shotgun (WGS) entry which is preliminary data.</text>
</comment>
<evidence type="ECO:0000256" key="1">
    <source>
        <dbReference type="SAM" id="MobiDB-lite"/>
    </source>
</evidence>
<dbReference type="EMBL" id="JADGJH010002365">
    <property type="protein sequence ID" value="KAJ3099162.1"/>
    <property type="molecule type" value="Genomic_DNA"/>
</dbReference>
<proteinExistence type="predicted"/>
<feature type="region of interest" description="Disordered" evidence="1">
    <location>
        <begin position="279"/>
        <end position="298"/>
    </location>
</feature>